<comment type="caution">
    <text evidence="4">The sequence shown here is derived from an EMBL/GenBank/DDBJ whole genome shotgun (WGS) entry which is preliminary data.</text>
</comment>
<dbReference type="InterPro" id="IPR050680">
    <property type="entry name" value="YpeA/RimI_acetyltransf"/>
</dbReference>
<keyword evidence="1" id="KW-0808">Transferase</keyword>
<proteinExistence type="predicted"/>
<organism evidence="4 5">
    <name type="scientific">Candidatus Dojkabacteria bacterium</name>
    <dbReference type="NCBI Taxonomy" id="2099670"/>
    <lineage>
        <taxon>Bacteria</taxon>
        <taxon>Candidatus Dojkabacteria</taxon>
    </lineage>
</organism>
<reference evidence="4" key="2">
    <citation type="journal article" date="2021" name="Microbiome">
        <title>Successional dynamics and alternative stable states in a saline activated sludge microbial community over 9 years.</title>
        <authorList>
            <person name="Wang Y."/>
            <person name="Ye J."/>
            <person name="Ju F."/>
            <person name="Liu L."/>
            <person name="Boyd J.A."/>
            <person name="Deng Y."/>
            <person name="Parks D.H."/>
            <person name="Jiang X."/>
            <person name="Yin X."/>
            <person name="Woodcroft B.J."/>
            <person name="Tyson G.W."/>
            <person name="Hugenholtz P."/>
            <person name="Polz M.F."/>
            <person name="Zhang T."/>
        </authorList>
    </citation>
    <scope>NUCLEOTIDE SEQUENCE</scope>
    <source>
        <strain evidence="4">HKST-UBA10</strain>
    </source>
</reference>
<accession>A0A955RI90</accession>
<dbReference type="PROSITE" id="PS51186">
    <property type="entry name" value="GNAT"/>
    <property type="match status" value="1"/>
</dbReference>
<feature type="domain" description="N-acetyltransferase" evidence="3">
    <location>
        <begin position="2"/>
        <end position="170"/>
    </location>
</feature>
<dbReference type="Pfam" id="PF00583">
    <property type="entry name" value="Acetyltransf_1"/>
    <property type="match status" value="1"/>
</dbReference>
<evidence type="ECO:0000259" key="3">
    <source>
        <dbReference type="PROSITE" id="PS51186"/>
    </source>
</evidence>
<dbReference type="AlphaFoldDB" id="A0A955RI90"/>
<dbReference type="CDD" id="cd04301">
    <property type="entry name" value="NAT_SF"/>
    <property type="match status" value="1"/>
</dbReference>
<dbReference type="GO" id="GO:0016747">
    <property type="term" value="F:acyltransferase activity, transferring groups other than amino-acyl groups"/>
    <property type="evidence" value="ECO:0007669"/>
    <property type="project" value="InterPro"/>
</dbReference>
<reference evidence="4" key="1">
    <citation type="submission" date="2020-04" db="EMBL/GenBank/DDBJ databases">
        <authorList>
            <person name="Zhang T."/>
        </authorList>
    </citation>
    <scope>NUCLEOTIDE SEQUENCE</scope>
    <source>
        <strain evidence="4">HKST-UBA10</strain>
    </source>
</reference>
<evidence type="ECO:0000256" key="2">
    <source>
        <dbReference type="ARBA" id="ARBA00023315"/>
    </source>
</evidence>
<dbReference type="Gene3D" id="3.40.630.30">
    <property type="match status" value="1"/>
</dbReference>
<dbReference type="SUPFAM" id="SSF55729">
    <property type="entry name" value="Acyl-CoA N-acyltransferases (Nat)"/>
    <property type="match status" value="1"/>
</dbReference>
<gene>
    <name evidence="4" type="ORF">KC660_02830</name>
</gene>
<dbReference type="EMBL" id="JAGQLG010000106">
    <property type="protein sequence ID" value="MCA9382319.1"/>
    <property type="molecule type" value="Genomic_DNA"/>
</dbReference>
<evidence type="ECO:0000313" key="5">
    <source>
        <dbReference type="Proteomes" id="UP000782843"/>
    </source>
</evidence>
<name>A0A955RI90_9BACT</name>
<dbReference type="Proteomes" id="UP000782843">
    <property type="component" value="Unassembled WGS sequence"/>
</dbReference>
<dbReference type="InterPro" id="IPR016181">
    <property type="entry name" value="Acyl_CoA_acyltransferase"/>
</dbReference>
<dbReference type="InterPro" id="IPR000182">
    <property type="entry name" value="GNAT_dom"/>
</dbReference>
<protein>
    <submittedName>
        <fullName evidence="4">GNAT family N-acetyltransferase</fullName>
    </submittedName>
</protein>
<evidence type="ECO:0000256" key="1">
    <source>
        <dbReference type="ARBA" id="ARBA00022679"/>
    </source>
</evidence>
<dbReference type="PANTHER" id="PTHR43420">
    <property type="entry name" value="ACETYLTRANSFERASE"/>
    <property type="match status" value="1"/>
</dbReference>
<evidence type="ECO:0000313" key="4">
    <source>
        <dbReference type="EMBL" id="MCA9382319.1"/>
    </source>
</evidence>
<keyword evidence="2" id="KW-0012">Acyltransferase</keyword>
<sequence>MTNIQPAQQEDAPTLAKIHVESWRFAYKGQIPDSYLESLSIEDRTESWQRILSPENNQSKIFVLINDDAIQGFISVGVCRDEDLPNTNGEVYSIYLDPSAIGKSFGRKLFEYGENILKEQGYKTASLWVLKTNKHAKEFYEKAGWELDGTEKTETNKGVDLVEVRYKKTL</sequence>